<sequence>MPILFPEYGERYDNMNVKQNRLFKAALCALATACALSWLTAAGPAEQLPENILRLHVVANSDSEADQSLKLKVRDAVLNEAARWCQGADSLYEANAAVCTHLEGITEAARGAVKENGFTDAVTVTVTDEFFHTREYEGFTLPAGRYRTLRVVIGEGSGHNWWCVVFPALCLPAAQGEDVLAELPPEQREAVRDKGLQVSFKLAELYEELKNWLAPGA</sequence>
<evidence type="ECO:0008006" key="3">
    <source>
        <dbReference type="Google" id="ProtNLM"/>
    </source>
</evidence>
<dbReference type="InterPro" id="IPR014202">
    <property type="entry name" value="Spore_II_R"/>
</dbReference>
<dbReference type="Proteomes" id="UP000196710">
    <property type="component" value="Chromosome"/>
</dbReference>
<evidence type="ECO:0000313" key="1">
    <source>
        <dbReference type="EMBL" id="ASB41953.1"/>
    </source>
</evidence>
<protein>
    <recommendedName>
        <fullName evidence="3">Stage II sporulation protein R</fullName>
    </recommendedName>
</protein>
<dbReference type="Pfam" id="PF09551">
    <property type="entry name" value="Spore_II_R"/>
    <property type="match status" value="1"/>
</dbReference>
<gene>
    <name evidence="1" type="ORF">ADH66_15590</name>
</gene>
<reference evidence="2" key="1">
    <citation type="submission" date="2017-05" db="EMBL/GenBank/DDBJ databases">
        <title>Improved OligoMM genomes.</title>
        <authorList>
            <person name="Garzetti D."/>
        </authorList>
    </citation>
    <scope>NUCLEOTIDE SEQUENCE [LARGE SCALE GENOMIC DNA]</scope>
    <source>
        <strain evidence="2">KB18</strain>
    </source>
</reference>
<accession>A0ABN5A994</accession>
<organism evidence="1 2">
    <name type="scientific">Acutalibacter muris</name>
    <dbReference type="NCBI Taxonomy" id="1796620"/>
    <lineage>
        <taxon>Bacteria</taxon>
        <taxon>Bacillati</taxon>
        <taxon>Bacillota</taxon>
        <taxon>Clostridia</taxon>
        <taxon>Eubacteriales</taxon>
        <taxon>Acutalibacteraceae</taxon>
        <taxon>Acutalibacter</taxon>
    </lineage>
</organism>
<dbReference type="EMBL" id="CP021422">
    <property type="protein sequence ID" value="ASB41953.1"/>
    <property type="molecule type" value="Genomic_DNA"/>
</dbReference>
<keyword evidence="2" id="KW-1185">Reference proteome</keyword>
<evidence type="ECO:0000313" key="2">
    <source>
        <dbReference type="Proteomes" id="UP000196710"/>
    </source>
</evidence>
<proteinExistence type="predicted"/>
<name>A0ABN5A994_9FIRM</name>